<dbReference type="AlphaFoldDB" id="A0AA41FYV9"/>
<evidence type="ECO:0000313" key="3">
    <source>
        <dbReference type="Proteomes" id="UP001166304"/>
    </source>
</evidence>
<dbReference type="RefSeq" id="WP_174242923.1">
    <property type="nucleotide sequence ID" value="NZ_JAHQXE010000001.1"/>
</dbReference>
<dbReference type="EMBL" id="JAHQXE010000001">
    <property type="protein sequence ID" value="MBV0900529.1"/>
    <property type="molecule type" value="Genomic_DNA"/>
</dbReference>
<keyword evidence="3" id="KW-1185">Reference proteome</keyword>
<keyword evidence="1" id="KW-0812">Transmembrane</keyword>
<keyword evidence="1" id="KW-1133">Transmembrane helix</keyword>
<comment type="caution">
    <text evidence="2">The sequence shown here is derived from an EMBL/GenBank/DDBJ whole genome shotgun (WGS) entry which is preliminary data.</text>
</comment>
<reference evidence="2" key="1">
    <citation type="submission" date="2021-06" db="EMBL/GenBank/DDBJ databases">
        <title>New haloarchaea isolates fom saline soil.</title>
        <authorList>
            <person name="Duran-Viseras A."/>
            <person name="Sanchez-Porro C.S."/>
            <person name="Ventosa A."/>
        </authorList>
    </citation>
    <scope>NUCLEOTIDE SEQUENCE</scope>
    <source>
        <strain evidence="2">JCM 18369</strain>
    </source>
</reference>
<evidence type="ECO:0000313" key="2">
    <source>
        <dbReference type="EMBL" id="MBV0900529.1"/>
    </source>
</evidence>
<organism evidence="2 3">
    <name type="scientific">Haloarcula salina</name>
    <dbReference type="NCBI Taxonomy" id="1429914"/>
    <lineage>
        <taxon>Archaea</taxon>
        <taxon>Methanobacteriati</taxon>
        <taxon>Methanobacteriota</taxon>
        <taxon>Stenosarchaea group</taxon>
        <taxon>Halobacteria</taxon>
        <taxon>Halobacteriales</taxon>
        <taxon>Haloarculaceae</taxon>
        <taxon>Haloarcula</taxon>
    </lineage>
</organism>
<dbReference type="Proteomes" id="UP001166304">
    <property type="component" value="Unassembled WGS sequence"/>
</dbReference>
<proteinExistence type="predicted"/>
<keyword evidence="1" id="KW-0472">Membrane</keyword>
<gene>
    <name evidence="2" type="ORF">KTS37_01900</name>
</gene>
<protein>
    <submittedName>
        <fullName evidence="2">Uncharacterized protein</fullName>
    </submittedName>
</protein>
<name>A0AA41FYV9_9EURY</name>
<accession>A0AA41FYV9</accession>
<sequence length="58" mass="5716">MARPLAYAAVAFAASLATMLALMATTTLVAGGPLRAVVLAIAAGLGTYLAVRSGVLEP</sequence>
<evidence type="ECO:0000256" key="1">
    <source>
        <dbReference type="SAM" id="Phobius"/>
    </source>
</evidence>
<feature type="transmembrane region" description="Helical" evidence="1">
    <location>
        <begin position="33"/>
        <end position="51"/>
    </location>
</feature>